<gene>
    <name evidence="2" type="ORF">FM101_05245</name>
</gene>
<protein>
    <submittedName>
        <fullName evidence="2">Uncharacterized protein</fullName>
    </submittedName>
</protein>
<feature type="transmembrane region" description="Helical" evidence="1">
    <location>
        <begin position="9"/>
        <end position="28"/>
    </location>
</feature>
<dbReference type="Proteomes" id="UP000195913">
    <property type="component" value="Unassembled WGS sequence"/>
</dbReference>
<proteinExistence type="predicted"/>
<organism evidence="2 3">
    <name type="scientific">Arthrobacter rhombi</name>
    <dbReference type="NCBI Taxonomy" id="71253"/>
    <lineage>
        <taxon>Bacteria</taxon>
        <taxon>Bacillati</taxon>
        <taxon>Actinomycetota</taxon>
        <taxon>Actinomycetes</taxon>
        <taxon>Micrococcales</taxon>
        <taxon>Micrococcaceae</taxon>
        <taxon>Arthrobacter</taxon>
    </lineage>
</organism>
<evidence type="ECO:0000313" key="2">
    <source>
        <dbReference type="EMBL" id="SJM58257.1"/>
    </source>
</evidence>
<evidence type="ECO:0000313" key="3">
    <source>
        <dbReference type="Proteomes" id="UP000195913"/>
    </source>
</evidence>
<dbReference type="AlphaFoldDB" id="A0A1R4FR19"/>
<keyword evidence="1" id="KW-0812">Transmembrane</keyword>
<keyword evidence="3" id="KW-1185">Reference proteome</keyword>
<keyword evidence="1" id="KW-1133">Transmembrane helix</keyword>
<name>A0A1R4FR19_9MICC</name>
<accession>A0A1R4FR19</accession>
<evidence type="ECO:0000256" key="1">
    <source>
        <dbReference type="SAM" id="Phobius"/>
    </source>
</evidence>
<dbReference type="EMBL" id="FUHW01000022">
    <property type="protein sequence ID" value="SJM58257.1"/>
    <property type="molecule type" value="Genomic_DNA"/>
</dbReference>
<reference evidence="2 3" key="1">
    <citation type="submission" date="2017-02" db="EMBL/GenBank/DDBJ databases">
        <authorList>
            <person name="Peterson S.W."/>
        </authorList>
    </citation>
    <scope>NUCLEOTIDE SEQUENCE [LARGE SCALE GENOMIC DNA]</scope>
    <source>
        <strain evidence="2 3">B Ar 00.02</strain>
    </source>
</reference>
<keyword evidence="1" id="KW-0472">Membrane</keyword>
<dbReference type="RefSeq" id="WP_086996473.1">
    <property type="nucleotide sequence ID" value="NZ_FUHW01000022.1"/>
</dbReference>
<sequence>MRFTSKQRLLIAAYCAMMLVGLLLLILGLFGESWWLPVIGALIAAGSGFTLSIWLREFRGQDTLKNRA</sequence>
<feature type="transmembrane region" description="Helical" evidence="1">
    <location>
        <begin position="34"/>
        <end position="55"/>
    </location>
</feature>